<dbReference type="Proteomes" id="UP000001283">
    <property type="component" value="Chromosome"/>
</dbReference>
<gene>
    <name evidence="1" type="ORF">BMWSH_2253</name>
</gene>
<dbReference type="PANTHER" id="PTHR34822">
    <property type="entry name" value="GRPB DOMAIN PROTEIN (AFU_ORTHOLOGUE AFUA_1G01530)"/>
    <property type="match status" value="1"/>
</dbReference>
<keyword evidence="1" id="KW-0808">Transferase</keyword>
<name>A0A8D3WZW4_PRIMW</name>
<dbReference type="GO" id="GO:0016740">
    <property type="term" value="F:transferase activity"/>
    <property type="evidence" value="ECO:0007669"/>
    <property type="project" value="UniProtKB-KW"/>
</dbReference>
<protein>
    <submittedName>
        <fullName evidence="1">Putative acetyltransferase YqkA</fullName>
    </submittedName>
</protein>
<dbReference type="SUPFAM" id="SSF81301">
    <property type="entry name" value="Nucleotidyltransferase"/>
    <property type="match status" value="1"/>
</dbReference>
<dbReference type="InterPro" id="IPR007344">
    <property type="entry name" value="GrpB/CoaE"/>
</dbReference>
<dbReference type="KEGG" id="bmh:BMWSH_2253"/>
<dbReference type="InterPro" id="IPR043519">
    <property type="entry name" value="NT_sf"/>
</dbReference>
<dbReference type="Gene3D" id="3.30.460.10">
    <property type="entry name" value="Beta Polymerase, domain 2"/>
    <property type="match status" value="1"/>
</dbReference>
<dbReference type="Pfam" id="PF04229">
    <property type="entry name" value="GrpB"/>
    <property type="match status" value="1"/>
</dbReference>
<dbReference type="EMBL" id="CP003017">
    <property type="protein sequence ID" value="AEN89135.1"/>
    <property type="molecule type" value="Genomic_DNA"/>
</dbReference>
<evidence type="ECO:0000313" key="1">
    <source>
        <dbReference type="EMBL" id="AEN89135.1"/>
    </source>
</evidence>
<dbReference type="PANTHER" id="PTHR34822:SF1">
    <property type="entry name" value="GRPB FAMILY PROTEIN"/>
    <property type="match status" value="1"/>
</dbReference>
<proteinExistence type="predicted"/>
<reference evidence="1 2" key="1">
    <citation type="journal article" date="2011" name="J. Bacteriol.">
        <title>Complete genome sequence of the industrial strain Bacillus megaterium WSH-002.</title>
        <authorList>
            <person name="Liu L."/>
            <person name="Li Y."/>
            <person name="Zhang J."/>
            <person name="Zou W."/>
            <person name="Zhou Z."/>
            <person name="Liu J."/>
            <person name="Li X."/>
            <person name="Wang L."/>
            <person name="Chen J."/>
        </authorList>
    </citation>
    <scope>NUCLEOTIDE SEQUENCE [LARGE SCALE GENOMIC DNA]</scope>
    <source>
        <strain evidence="1 2">WSH-002</strain>
    </source>
</reference>
<organism evidence="1 2">
    <name type="scientific">Priestia megaterium (strain WSH-002)</name>
    <name type="common">Bacillus megaterium</name>
    <dbReference type="NCBI Taxonomy" id="1006007"/>
    <lineage>
        <taxon>Bacteria</taxon>
        <taxon>Bacillati</taxon>
        <taxon>Bacillota</taxon>
        <taxon>Bacilli</taxon>
        <taxon>Bacillales</taxon>
        <taxon>Bacillaceae</taxon>
        <taxon>Priestia</taxon>
    </lineage>
</organism>
<evidence type="ECO:0000313" key="2">
    <source>
        <dbReference type="Proteomes" id="UP000001283"/>
    </source>
</evidence>
<sequence length="186" mass="21879">MKMKSVREIQLTPYNIAWEKEFTKEAATLTTTMSAQVLEVHHIGSTAVPGLSAKPIIDLLIEVKDIKKVDTYNQRMEQLGYEAKGENGIKGRRYFQKGGNERTHHVHIYEKGHPEINRHLWFRDYLRTHPDAAKEYETLKIELAQRYRFEPEKYVENKTNFIHKIDGLALKWRKGSSNKNRKDDLR</sequence>
<accession>A0A8D3WZW4</accession>
<dbReference type="AlphaFoldDB" id="A0A8D3WZW4"/>